<evidence type="ECO:0000256" key="4">
    <source>
        <dbReference type="ARBA" id="ARBA00022691"/>
    </source>
</evidence>
<name>A0ABW2S454_9NOCA</name>
<evidence type="ECO:0000313" key="6">
    <source>
        <dbReference type="EMBL" id="MFC7450509.1"/>
    </source>
</evidence>
<gene>
    <name evidence="6" type="ORF">ACFQS9_21665</name>
</gene>
<keyword evidence="3" id="KW-0808">Transferase</keyword>
<comment type="caution">
    <text evidence="6">The sequence shown here is derived from an EMBL/GenBank/DDBJ whole genome shotgun (WGS) entry which is preliminary data.</text>
</comment>
<dbReference type="PANTHER" id="PTHR42786">
    <property type="entry name" value="TRNA/RRNA METHYLTRANSFERASE"/>
    <property type="match status" value="1"/>
</dbReference>
<dbReference type="InterPro" id="IPR001537">
    <property type="entry name" value="SpoU_MeTrfase"/>
</dbReference>
<proteinExistence type="inferred from homology"/>
<dbReference type="InterPro" id="IPR029028">
    <property type="entry name" value="Alpha/beta_knot_MTases"/>
</dbReference>
<accession>A0ABW2S454</accession>
<feature type="domain" description="tRNA/rRNA methyltransferase SpoU type" evidence="5">
    <location>
        <begin position="7"/>
        <end position="140"/>
    </location>
</feature>
<evidence type="ECO:0000256" key="3">
    <source>
        <dbReference type="ARBA" id="ARBA00022679"/>
    </source>
</evidence>
<protein>
    <submittedName>
        <fullName evidence="6">RNA methyltransferase</fullName>
    </submittedName>
</protein>
<dbReference type="InterPro" id="IPR004384">
    <property type="entry name" value="RNA_MeTrfase_TrmJ/LasT"/>
</dbReference>
<dbReference type="PANTHER" id="PTHR42786:SF6">
    <property type="entry name" value="TRNA_RRNA METHYLTRANSFERASE SPOU TYPE DOMAIN-CONTAINING PROTEIN"/>
    <property type="match status" value="1"/>
</dbReference>
<dbReference type="Pfam" id="PF00588">
    <property type="entry name" value="SpoU_methylase"/>
    <property type="match status" value="1"/>
</dbReference>
<dbReference type="CDD" id="cd18098">
    <property type="entry name" value="SpoU-like"/>
    <property type="match status" value="1"/>
</dbReference>
<dbReference type="GO" id="GO:0032259">
    <property type="term" value="P:methylation"/>
    <property type="evidence" value="ECO:0007669"/>
    <property type="project" value="UniProtKB-KW"/>
</dbReference>
<dbReference type="EMBL" id="JBHTCS010000026">
    <property type="protein sequence ID" value="MFC7450509.1"/>
    <property type="molecule type" value="Genomic_DNA"/>
</dbReference>
<evidence type="ECO:0000259" key="5">
    <source>
        <dbReference type="Pfam" id="PF00588"/>
    </source>
</evidence>
<sequence length="157" mass="17229">MTGFFGIAVYHPKHEVNVGTLWRSAFTYNASLLATIGARYEPQASDTCKTPLSVPLHHYDDIDDLIRHVPHRCPIVGVELDARAVPLTDFVHPDRAMYLLGAEDHGLPERVLDLCHYVVQIPTPARWSLNVSVAGSILMHDRVAKSAAPRTAAGVVA</sequence>
<dbReference type="Gene3D" id="3.40.1280.10">
    <property type="match status" value="1"/>
</dbReference>
<dbReference type="RefSeq" id="WP_378408512.1">
    <property type="nucleotide sequence ID" value="NZ_JBHTCS010000026.1"/>
</dbReference>
<keyword evidence="4" id="KW-0949">S-adenosyl-L-methionine</keyword>
<dbReference type="GO" id="GO:0008168">
    <property type="term" value="F:methyltransferase activity"/>
    <property type="evidence" value="ECO:0007669"/>
    <property type="project" value="UniProtKB-KW"/>
</dbReference>
<evidence type="ECO:0000313" key="7">
    <source>
        <dbReference type="Proteomes" id="UP001596484"/>
    </source>
</evidence>
<keyword evidence="2 6" id="KW-0489">Methyltransferase</keyword>
<comment type="similarity">
    <text evidence="1">Belongs to the class IV-like SAM-binding methyltransferase superfamily. RNA methyltransferase TrmH family.</text>
</comment>
<reference evidence="7" key="1">
    <citation type="journal article" date="2019" name="Int. J. Syst. Evol. Microbiol.">
        <title>The Global Catalogue of Microorganisms (GCM) 10K type strain sequencing project: providing services to taxonomists for standard genome sequencing and annotation.</title>
        <authorList>
            <consortium name="The Broad Institute Genomics Platform"/>
            <consortium name="The Broad Institute Genome Sequencing Center for Infectious Disease"/>
            <person name="Wu L."/>
            <person name="Ma J."/>
        </authorList>
    </citation>
    <scope>NUCLEOTIDE SEQUENCE [LARGE SCALE GENOMIC DNA]</scope>
    <source>
        <strain evidence="7">ICMP 19430</strain>
    </source>
</reference>
<organism evidence="6 7">
    <name type="scientific">Rhodococcus daqingensis</name>
    <dbReference type="NCBI Taxonomy" id="2479363"/>
    <lineage>
        <taxon>Bacteria</taxon>
        <taxon>Bacillati</taxon>
        <taxon>Actinomycetota</taxon>
        <taxon>Actinomycetes</taxon>
        <taxon>Mycobacteriales</taxon>
        <taxon>Nocardiaceae</taxon>
        <taxon>Rhodococcus</taxon>
    </lineage>
</organism>
<dbReference type="Proteomes" id="UP001596484">
    <property type="component" value="Unassembled WGS sequence"/>
</dbReference>
<keyword evidence="7" id="KW-1185">Reference proteome</keyword>
<evidence type="ECO:0000256" key="1">
    <source>
        <dbReference type="ARBA" id="ARBA00007228"/>
    </source>
</evidence>
<dbReference type="InterPro" id="IPR029026">
    <property type="entry name" value="tRNA_m1G_MTases_N"/>
</dbReference>
<dbReference type="SUPFAM" id="SSF75217">
    <property type="entry name" value="alpha/beta knot"/>
    <property type="match status" value="1"/>
</dbReference>
<evidence type="ECO:0000256" key="2">
    <source>
        <dbReference type="ARBA" id="ARBA00022603"/>
    </source>
</evidence>